<reference evidence="3" key="1">
    <citation type="submission" date="2019-01" db="EMBL/GenBank/DDBJ databases">
        <title>Draft genome sequences of three monokaryotic isolates of the white-rot basidiomycete fungus Dichomitus squalens.</title>
        <authorList>
            <consortium name="DOE Joint Genome Institute"/>
            <person name="Lopez S.C."/>
            <person name="Andreopoulos B."/>
            <person name="Pangilinan J."/>
            <person name="Lipzen A."/>
            <person name="Riley R."/>
            <person name="Ahrendt S."/>
            <person name="Ng V."/>
            <person name="Barry K."/>
            <person name="Daum C."/>
            <person name="Grigoriev I.V."/>
            <person name="Hilden K.S."/>
            <person name="Makela M.R."/>
            <person name="de Vries R.P."/>
        </authorList>
    </citation>
    <scope>NUCLEOTIDE SEQUENCE [LARGE SCALE GENOMIC DNA]</scope>
    <source>
        <strain evidence="3">OM18370.1</strain>
    </source>
</reference>
<dbReference type="AlphaFoldDB" id="A0A4Q9MH93"/>
<feature type="signal peptide" evidence="2">
    <location>
        <begin position="1"/>
        <end position="20"/>
    </location>
</feature>
<organism evidence="3">
    <name type="scientific">Dichomitus squalens</name>
    <dbReference type="NCBI Taxonomy" id="114155"/>
    <lineage>
        <taxon>Eukaryota</taxon>
        <taxon>Fungi</taxon>
        <taxon>Dikarya</taxon>
        <taxon>Basidiomycota</taxon>
        <taxon>Agaricomycotina</taxon>
        <taxon>Agaricomycetes</taxon>
        <taxon>Polyporales</taxon>
        <taxon>Polyporaceae</taxon>
        <taxon>Dichomitus</taxon>
    </lineage>
</organism>
<evidence type="ECO:0008006" key="4">
    <source>
        <dbReference type="Google" id="ProtNLM"/>
    </source>
</evidence>
<evidence type="ECO:0000256" key="2">
    <source>
        <dbReference type="SAM" id="SignalP"/>
    </source>
</evidence>
<dbReference type="EMBL" id="ML143449">
    <property type="protein sequence ID" value="TBU26217.1"/>
    <property type="molecule type" value="Genomic_DNA"/>
</dbReference>
<protein>
    <recommendedName>
        <fullName evidence="4">Ser-Thr-rich glycosyl-phosphatidyl-inositol-anchored membrane family-domain-containing protein</fullName>
    </recommendedName>
</protein>
<gene>
    <name evidence="3" type="ORF">BD311DRAFT_779796</name>
</gene>
<dbReference type="OrthoDB" id="3362246at2759"/>
<evidence type="ECO:0000256" key="1">
    <source>
        <dbReference type="SAM" id="MobiDB-lite"/>
    </source>
</evidence>
<accession>A0A4Q9MH93</accession>
<feature type="chain" id="PRO_5020683145" description="Ser-Thr-rich glycosyl-phosphatidyl-inositol-anchored membrane family-domain-containing protein" evidence="2">
    <location>
        <begin position="21"/>
        <end position="198"/>
    </location>
</feature>
<sequence>MKSVSTAVAAAALLVAGVSAQFQINTPNPPTHITPGGQPGAAALQQYPGLTGTSFTWPTNITSGTSIGFTLTDSTGATAQSAPVTINPGPDSSCLNGGSASSSASGATSGASTSATAPVTSASGATSASATTSGAATTAGSSKPASGTTSGSASGTASHASSSSSSTATAGAGNGALSNIASAGLVGIVGAIAAAILA</sequence>
<feature type="region of interest" description="Disordered" evidence="1">
    <location>
        <begin position="79"/>
        <end position="169"/>
    </location>
</feature>
<name>A0A4Q9MH93_9APHY</name>
<proteinExistence type="predicted"/>
<dbReference type="Proteomes" id="UP000292957">
    <property type="component" value="Unassembled WGS sequence"/>
</dbReference>
<feature type="compositionally biased region" description="Low complexity" evidence="1">
    <location>
        <begin position="97"/>
        <end position="169"/>
    </location>
</feature>
<evidence type="ECO:0000313" key="3">
    <source>
        <dbReference type="EMBL" id="TBU26217.1"/>
    </source>
</evidence>
<keyword evidence="2" id="KW-0732">Signal</keyword>